<dbReference type="Pfam" id="PF04502">
    <property type="entry name" value="Saf4_Yju2"/>
    <property type="match status" value="1"/>
</dbReference>
<sequence>MHQRSSPVNTTTARPRGSPTRLATPFTLKCLKCSTYIHKNKRHNAFKETAHGKDYLGVPSYRFNIKCTACKQTLSILTDPKNGTYIPESGCVKVEEQLSPSLEKTADMNQNSSNRLRSESNMKDQISTLLEQSRHVSSASARLDHKDRNKDKQSS</sequence>
<feature type="region of interest" description="Disordered" evidence="1">
    <location>
        <begin position="102"/>
        <end position="155"/>
    </location>
</feature>
<dbReference type="OrthoDB" id="2190313at2759"/>
<reference evidence="2 3" key="1">
    <citation type="journal article" date="2014" name="MBio">
        <title>The Ordospora colligata genome; evolution of extreme reduction in microsporidia and host-to-parasite horizontal gene transfer.</title>
        <authorList>
            <person name="Pombert J.-F."/>
            <person name="Haag K.L."/>
            <person name="Beidas S."/>
            <person name="Ebert D."/>
            <person name="Keeling P.J."/>
        </authorList>
    </citation>
    <scope>NUCLEOTIDE SEQUENCE [LARGE SCALE GENOMIC DNA]</scope>
    <source>
        <strain evidence="2 3">OC4</strain>
    </source>
</reference>
<dbReference type="GO" id="GO:0000398">
    <property type="term" value="P:mRNA splicing, via spliceosome"/>
    <property type="evidence" value="ECO:0007669"/>
    <property type="project" value="InterPro"/>
</dbReference>
<dbReference type="InParanoid" id="A0A0B2UIR7"/>
<dbReference type="VEuPathDB" id="MicrosporidiaDB:M896_090530"/>
<proteinExistence type="predicted"/>
<dbReference type="PANTHER" id="PTHR12111">
    <property type="entry name" value="SPLICING FACTOR YJU2"/>
    <property type="match status" value="1"/>
</dbReference>
<feature type="compositionally biased region" description="Polar residues" evidence="1">
    <location>
        <begin position="1"/>
        <end position="13"/>
    </location>
</feature>
<feature type="region of interest" description="Disordered" evidence="1">
    <location>
        <begin position="1"/>
        <end position="21"/>
    </location>
</feature>
<dbReference type="InterPro" id="IPR007590">
    <property type="entry name" value="Saf4/Yju2"/>
</dbReference>
<name>A0A0B2UIR7_9MICR</name>
<evidence type="ECO:0000256" key="1">
    <source>
        <dbReference type="SAM" id="MobiDB-lite"/>
    </source>
</evidence>
<dbReference type="HOGENOM" id="CLU_053603_2_2_1"/>
<evidence type="ECO:0000313" key="3">
    <source>
        <dbReference type="Proteomes" id="UP000031056"/>
    </source>
</evidence>
<comment type="caution">
    <text evidence="2">The sequence shown here is derived from an EMBL/GenBank/DDBJ whole genome shotgun (WGS) entry which is preliminary data.</text>
</comment>
<dbReference type="RefSeq" id="XP_014563171.1">
    <property type="nucleotide sequence ID" value="XM_014707685.1"/>
</dbReference>
<dbReference type="GeneID" id="26262267"/>
<gene>
    <name evidence="2" type="ORF">M896_090530</name>
</gene>
<protein>
    <submittedName>
        <fullName evidence="2">Uncharacterized protein</fullName>
    </submittedName>
</protein>
<feature type="compositionally biased region" description="Polar residues" evidence="1">
    <location>
        <begin position="123"/>
        <end position="140"/>
    </location>
</feature>
<dbReference type="AlphaFoldDB" id="A0A0B2UIR7"/>
<accession>A0A0B2UIR7</accession>
<organism evidence="2 3">
    <name type="scientific">Ordospora colligata OC4</name>
    <dbReference type="NCBI Taxonomy" id="1354746"/>
    <lineage>
        <taxon>Eukaryota</taxon>
        <taxon>Fungi</taxon>
        <taxon>Fungi incertae sedis</taxon>
        <taxon>Microsporidia</taxon>
        <taxon>Ordosporidae</taxon>
        <taxon>Ordospora</taxon>
    </lineage>
</organism>
<feature type="compositionally biased region" description="Polar residues" evidence="1">
    <location>
        <begin position="102"/>
        <end position="115"/>
    </location>
</feature>
<dbReference type="EMBL" id="JOKQ01000009">
    <property type="protein sequence ID" value="KHN69129.1"/>
    <property type="molecule type" value="Genomic_DNA"/>
</dbReference>
<dbReference type="Proteomes" id="UP000031056">
    <property type="component" value="Unassembled WGS sequence"/>
</dbReference>
<dbReference type="FunCoup" id="A0A0B2UIR7">
    <property type="interactions" value="144"/>
</dbReference>
<evidence type="ECO:0000313" key="2">
    <source>
        <dbReference type="EMBL" id="KHN69129.1"/>
    </source>
</evidence>
<dbReference type="STRING" id="1354746.A0A0B2UIR7"/>
<feature type="compositionally biased region" description="Basic and acidic residues" evidence="1">
    <location>
        <begin position="142"/>
        <end position="155"/>
    </location>
</feature>
<keyword evidence="3" id="KW-1185">Reference proteome</keyword>